<dbReference type="GO" id="GO:0006914">
    <property type="term" value="P:autophagy"/>
    <property type="evidence" value="ECO:0007669"/>
    <property type="project" value="UniProtKB-KW"/>
</dbReference>
<keyword evidence="7 8" id="KW-0472">Membrane</keyword>
<dbReference type="GO" id="GO:0032974">
    <property type="term" value="P:amino acid transmembrane export from vacuole"/>
    <property type="evidence" value="ECO:0007669"/>
    <property type="project" value="TreeGrafter"/>
</dbReference>
<comment type="caution">
    <text evidence="10">The sequence shown here is derived from an EMBL/GenBank/DDBJ whole genome shotgun (WGS) entry which is preliminary data.</text>
</comment>
<dbReference type="STRING" id="5353.A0A1Q3EK84"/>
<comment type="similarity">
    <text evidence="2 8">Belongs to the ATG22 family.</text>
</comment>
<dbReference type="PANTHER" id="PTHR23519:SF1">
    <property type="entry name" value="AUTOPHAGY-RELATED PROTEIN 22"/>
    <property type="match status" value="1"/>
</dbReference>
<dbReference type="Gene3D" id="1.20.1250.20">
    <property type="entry name" value="MFS general substrate transporter like domains"/>
    <property type="match status" value="1"/>
</dbReference>
<evidence type="ECO:0000313" key="11">
    <source>
        <dbReference type="Proteomes" id="UP000188533"/>
    </source>
</evidence>
<keyword evidence="8" id="KW-0926">Vacuole</keyword>
<dbReference type="Proteomes" id="UP000188533">
    <property type="component" value="Unassembled WGS sequence"/>
</dbReference>
<name>A0A1Q3EK84_LENED</name>
<keyword evidence="6 8" id="KW-0072">Autophagy</keyword>
<comment type="caution">
    <text evidence="8">Lacks conserved residue(s) required for the propagation of feature annotation.</text>
</comment>
<protein>
    <recommendedName>
        <fullName evidence="8">Autophagy-related protein</fullName>
    </recommendedName>
</protein>
<evidence type="ECO:0000256" key="9">
    <source>
        <dbReference type="SAM" id="MobiDB-lite"/>
    </source>
</evidence>
<evidence type="ECO:0000256" key="2">
    <source>
        <dbReference type="ARBA" id="ARBA00006978"/>
    </source>
</evidence>
<keyword evidence="4 8" id="KW-0812">Transmembrane</keyword>
<feature type="transmembrane region" description="Helical" evidence="8">
    <location>
        <begin position="57"/>
        <end position="80"/>
    </location>
</feature>
<evidence type="ECO:0000256" key="8">
    <source>
        <dbReference type="RuleBase" id="RU363073"/>
    </source>
</evidence>
<gene>
    <name evidence="10" type="ORF">LENED_009583</name>
</gene>
<keyword evidence="8" id="KW-0029">Amino-acid transport</keyword>
<reference evidence="10 11" key="1">
    <citation type="submission" date="2016-08" db="EMBL/GenBank/DDBJ databases">
        <authorList>
            <consortium name="Lentinula edodes genome sequencing consortium"/>
            <person name="Sakamoto Y."/>
            <person name="Nakade K."/>
            <person name="Sato S."/>
            <person name="Yoshida Y."/>
            <person name="Miyazaki K."/>
            <person name="Natsume S."/>
            <person name="Konno N."/>
        </authorList>
    </citation>
    <scope>NUCLEOTIDE SEQUENCE [LARGE SCALE GENOMIC DNA]</scope>
    <source>
        <strain evidence="10 11">NBRC 111202</strain>
    </source>
</reference>
<dbReference type="EMBL" id="BDGU01000469">
    <property type="protein sequence ID" value="GAW07579.1"/>
    <property type="molecule type" value="Genomic_DNA"/>
</dbReference>
<comment type="subcellular location">
    <subcellularLocation>
        <location evidence="1 8">Vacuole membrane</location>
        <topology evidence="1 8">Multi-pass membrane protein</topology>
    </subcellularLocation>
</comment>
<feature type="region of interest" description="Disordered" evidence="9">
    <location>
        <begin position="122"/>
        <end position="160"/>
    </location>
</feature>
<evidence type="ECO:0000256" key="5">
    <source>
        <dbReference type="ARBA" id="ARBA00022989"/>
    </source>
</evidence>
<dbReference type="SUPFAM" id="SSF103473">
    <property type="entry name" value="MFS general substrate transporter"/>
    <property type="match status" value="1"/>
</dbReference>
<keyword evidence="11" id="KW-1185">Reference proteome</keyword>
<evidence type="ECO:0000256" key="7">
    <source>
        <dbReference type="ARBA" id="ARBA00023136"/>
    </source>
</evidence>
<dbReference type="PANTHER" id="PTHR23519">
    <property type="entry name" value="AUTOPHAGY-RELATED PROTEIN 22"/>
    <property type="match status" value="1"/>
</dbReference>
<evidence type="ECO:0000313" key="10">
    <source>
        <dbReference type="EMBL" id="GAW07579.1"/>
    </source>
</evidence>
<sequence>MVKSAGAPNPLGRFGGLTTQGEMFGLAVYFGFVLGAFNGYARAFYAEFLPPGEEARWYGLYSITDKSSSFFGPFIVGLISDLTGNIRYSFFFLVVMLWAAIPVLKSVNVERGRRDAQSYKYSSIMPHNNDPRGPGTDRNIPFNTRPDDRSNVSLSSSEFH</sequence>
<evidence type="ECO:0000256" key="4">
    <source>
        <dbReference type="ARBA" id="ARBA00022692"/>
    </source>
</evidence>
<feature type="compositionally biased region" description="Polar residues" evidence="9">
    <location>
        <begin position="151"/>
        <end position="160"/>
    </location>
</feature>
<organism evidence="10 11">
    <name type="scientific">Lentinula edodes</name>
    <name type="common">Shiitake mushroom</name>
    <name type="synonym">Lentinus edodes</name>
    <dbReference type="NCBI Taxonomy" id="5353"/>
    <lineage>
        <taxon>Eukaryota</taxon>
        <taxon>Fungi</taxon>
        <taxon>Dikarya</taxon>
        <taxon>Basidiomycota</taxon>
        <taxon>Agaricomycotina</taxon>
        <taxon>Agaricomycetes</taxon>
        <taxon>Agaricomycetidae</taxon>
        <taxon>Agaricales</taxon>
        <taxon>Marasmiineae</taxon>
        <taxon>Omphalotaceae</taxon>
        <taxon>Lentinula</taxon>
    </lineage>
</organism>
<proteinExistence type="inferred from homology"/>
<feature type="transmembrane region" description="Helical" evidence="8">
    <location>
        <begin position="86"/>
        <end position="104"/>
    </location>
</feature>
<dbReference type="Pfam" id="PF11700">
    <property type="entry name" value="ATG22"/>
    <property type="match status" value="1"/>
</dbReference>
<dbReference type="GO" id="GO:0005774">
    <property type="term" value="C:vacuolar membrane"/>
    <property type="evidence" value="ECO:0007669"/>
    <property type="project" value="UniProtKB-SubCell"/>
</dbReference>
<dbReference type="InterPro" id="IPR050495">
    <property type="entry name" value="ATG22/LtaA_families"/>
</dbReference>
<evidence type="ECO:0000256" key="3">
    <source>
        <dbReference type="ARBA" id="ARBA00022448"/>
    </source>
</evidence>
<evidence type="ECO:0000256" key="1">
    <source>
        <dbReference type="ARBA" id="ARBA00004128"/>
    </source>
</evidence>
<evidence type="ECO:0000256" key="6">
    <source>
        <dbReference type="ARBA" id="ARBA00023006"/>
    </source>
</evidence>
<reference evidence="10 11" key="2">
    <citation type="submission" date="2017-02" db="EMBL/GenBank/DDBJ databases">
        <title>A genome survey and senescence transcriptome analysis in Lentinula edodes.</title>
        <authorList>
            <person name="Sakamoto Y."/>
            <person name="Nakade K."/>
            <person name="Sato S."/>
            <person name="Yoshida Y."/>
            <person name="Miyazaki K."/>
            <person name="Natsume S."/>
            <person name="Konno N."/>
        </authorList>
    </citation>
    <scope>NUCLEOTIDE SEQUENCE [LARGE SCALE GENOMIC DNA]</scope>
    <source>
        <strain evidence="10 11">NBRC 111202</strain>
    </source>
</reference>
<accession>A0A1Q3EK84</accession>
<dbReference type="InterPro" id="IPR024671">
    <property type="entry name" value="Atg22-like"/>
</dbReference>
<dbReference type="AlphaFoldDB" id="A0A1Q3EK84"/>
<comment type="function">
    <text evidence="8">Vacuolar effluxer which mediate the efflux of amino acids resulting from autophagic degradation. The release of autophagic amino acids allows the maintenance of protein synthesis and viability during nitrogen starvation.</text>
</comment>
<feature type="transmembrane region" description="Helical" evidence="8">
    <location>
        <begin position="23"/>
        <end position="45"/>
    </location>
</feature>
<dbReference type="InterPro" id="IPR036259">
    <property type="entry name" value="MFS_trans_sf"/>
</dbReference>
<keyword evidence="5 8" id="KW-1133">Transmembrane helix</keyword>
<keyword evidence="3 8" id="KW-0813">Transport</keyword>